<keyword evidence="4" id="KW-1185">Reference proteome</keyword>
<feature type="region of interest" description="Disordered" evidence="1">
    <location>
        <begin position="46"/>
        <end position="68"/>
    </location>
</feature>
<dbReference type="EMBL" id="RAQU01000021">
    <property type="protein sequence ID" value="RKK05196.1"/>
    <property type="molecule type" value="Genomic_DNA"/>
</dbReference>
<dbReference type="RefSeq" id="WP_120637329.1">
    <property type="nucleotide sequence ID" value="NZ_RAQU01000021.1"/>
</dbReference>
<accession>A0A3A9JMY2</accession>
<evidence type="ECO:0000313" key="4">
    <source>
        <dbReference type="Proteomes" id="UP000274097"/>
    </source>
</evidence>
<evidence type="ECO:0000313" key="5">
    <source>
        <dbReference type="Proteomes" id="UP000278036"/>
    </source>
</evidence>
<dbReference type="Proteomes" id="UP000278036">
    <property type="component" value="Unassembled WGS sequence"/>
</dbReference>
<reference evidence="2 5" key="1">
    <citation type="submission" date="2018-09" db="EMBL/GenBank/DDBJ databases">
        <title>Roseomonas sp. nov., isolated from feces of Tibetan antelopes in the Qinghai-Tibet plateau, China.</title>
        <authorList>
            <person name="Tian Z."/>
        </authorList>
    </citation>
    <scope>NUCLEOTIDE SEQUENCE [LARGE SCALE GENOMIC DNA]</scope>
    <source>
        <strain evidence="3 4">Z23</strain>
        <strain evidence="2 5">Z24</strain>
    </source>
</reference>
<evidence type="ECO:0000313" key="2">
    <source>
        <dbReference type="EMBL" id="RKK05196.1"/>
    </source>
</evidence>
<organism evidence="2 5">
    <name type="scientific">Teichococcus wenyumeiae</name>
    <dbReference type="NCBI Taxonomy" id="2478470"/>
    <lineage>
        <taxon>Bacteria</taxon>
        <taxon>Pseudomonadati</taxon>
        <taxon>Pseudomonadota</taxon>
        <taxon>Alphaproteobacteria</taxon>
        <taxon>Acetobacterales</taxon>
        <taxon>Roseomonadaceae</taxon>
        <taxon>Roseomonas</taxon>
    </lineage>
</organism>
<evidence type="ECO:0000313" key="3">
    <source>
        <dbReference type="EMBL" id="RMI17581.1"/>
    </source>
</evidence>
<evidence type="ECO:0000256" key="1">
    <source>
        <dbReference type="SAM" id="MobiDB-lite"/>
    </source>
</evidence>
<name>A0A3A9JMY2_9PROT</name>
<dbReference type="InParanoid" id="A0A3A9JMY2"/>
<dbReference type="Proteomes" id="UP000274097">
    <property type="component" value="Unassembled WGS sequence"/>
</dbReference>
<protein>
    <submittedName>
        <fullName evidence="2">Uncharacterized protein</fullName>
    </submittedName>
</protein>
<comment type="caution">
    <text evidence="2">The sequence shown here is derived from an EMBL/GenBank/DDBJ whole genome shotgun (WGS) entry which is preliminary data.</text>
</comment>
<sequence length="68" mass="7414">MLLQRQELLGQFSDAPEVLAEEQLAARQVQEHGDLKTVGPVLRTSGAPPFWDKPTPPLGGGSPVWLPR</sequence>
<proteinExistence type="predicted"/>
<gene>
    <name evidence="2" type="ORF">D6Z83_05470</name>
    <name evidence="3" type="ORF">EBE87_21895</name>
</gene>
<dbReference type="AlphaFoldDB" id="A0A3A9JMY2"/>
<dbReference type="EMBL" id="RFLX01000025">
    <property type="protein sequence ID" value="RMI17581.1"/>
    <property type="molecule type" value="Genomic_DNA"/>
</dbReference>